<gene>
    <name evidence="1" type="ORF">T230_11340</name>
</gene>
<dbReference type="EMBL" id="AYYE01001150">
    <property type="protein sequence ID" value="ETK06635.1"/>
    <property type="molecule type" value="Genomic_DNA"/>
</dbReference>
<protein>
    <submittedName>
        <fullName evidence="1">Uncharacterized protein</fullName>
    </submittedName>
</protein>
<name>W2CHQ1_9BACT</name>
<dbReference type="Gene3D" id="2.160.10.10">
    <property type="entry name" value="Hexapeptide repeat proteins"/>
    <property type="match status" value="1"/>
</dbReference>
<comment type="caution">
    <text evidence="1">The sequence shown here is derived from an EMBL/GenBank/DDBJ whole genome shotgun (WGS) entry which is preliminary data.</text>
</comment>
<dbReference type="SUPFAM" id="SSF51161">
    <property type="entry name" value="Trimeric LpxA-like enzymes"/>
    <property type="match status" value="1"/>
</dbReference>
<proteinExistence type="predicted"/>
<evidence type="ECO:0000313" key="1">
    <source>
        <dbReference type="EMBL" id="ETK06635.1"/>
    </source>
</evidence>
<accession>W2CHQ1</accession>
<sequence length="239" mass="26481">MERYFKLTEETIVNEAGRKLRQIECTRDFKFAQAGELGGFIEKEENLGSEAWVDEGAQVWGEAKVINGSVLRDNARVYGRSKVRNGSVIYGEARVYDYALVDACFVGGQAKVYGKSRLALGVTMADQAEVFGLASIESSSCLLHNASVSGRACLNYATVLSTDAYVTRNFDCCQFHNLCPEAGITSVYRTKSGALRVYHADEVYTLETFTKLIERADSESIFKQVYPAVLAVIKARFEL</sequence>
<dbReference type="PATRIC" id="fig|1411022.3.peg.1366"/>
<dbReference type="Proteomes" id="UP000034982">
    <property type="component" value="Unassembled WGS sequence"/>
</dbReference>
<dbReference type="InterPro" id="IPR011004">
    <property type="entry name" value="Trimer_LpxA-like_sf"/>
</dbReference>
<evidence type="ECO:0000313" key="2">
    <source>
        <dbReference type="Proteomes" id="UP000034982"/>
    </source>
</evidence>
<dbReference type="AlphaFoldDB" id="W2CHQ1"/>
<organism evidence="1 2">
    <name type="scientific">Tannerella sp. oral taxon BU063 isolate Cell 1/3</name>
    <dbReference type="NCBI Taxonomy" id="1411022"/>
    <lineage>
        <taxon>Bacteria</taxon>
        <taxon>Pseudomonadati</taxon>
        <taxon>Bacteroidota</taxon>
        <taxon>Bacteroidia</taxon>
        <taxon>Bacteroidales</taxon>
        <taxon>Tannerellaceae</taxon>
        <taxon>Tannerella</taxon>
    </lineage>
</organism>
<reference evidence="1 2" key="1">
    <citation type="submission" date="2013-11" db="EMBL/GenBank/DDBJ databases">
        <title>Single cell genomics of uncultured Tannerella BU063 (oral taxon 286).</title>
        <authorList>
            <person name="Beall C.J."/>
            <person name="Campbell A.G."/>
            <person name="Griffen A.L."/>
            <person name="Podar M."/>
            <person name="Leys E.J."/>
        </authorList>
    </citation>
    <scope>NUCLEOTIDE SEQUENCE [LARGE SCALE GENOMIC DNA]</scope>
    <source>
        <strain evidence="1">Cell 1/3</strain>
    </source>
</reference>